<dbReference type="OrthoDB" id="5565075at2759"/>
<keyword evidence="4" id="KW-1185">Reference proteome</keyword>
<dbReference type="GO" id="GO:0045087">
    <property type="term" value="P:innate immune response"/>
    <property type="evidence" value="ECO:0007669"/>
    <property type="project" value="EnsemblMetazoa"/>
</dbReference>
<dbReference type="Gene3D" id="2.40.10.10">
    <property type="entry name" value="Trypsin-like serine proteases"/>
    <property type="match status" value="1"/>
</dbReference>
<dbReference type="STRING" id="7240.B4QKE9"/>
<dbReference type="PhylomeDB" id="B4QKE9"/>
<dbReference type="GO" id="GO:0160032">
    <property type="term" value="P:Toll receptor ligand protein activation cascade"/>
    <property type="evidence" value="ECO:0007669"/>
    <property type="project" value="EnsemblMetazoa"/>
</dbReference>
<dbReference type="InterPro" id="IPR009003">
    <property type="entry name" value="Peptidase_S1_PA"/>
</dbReference>
<dbReference type="AlphaFoldDB" id="B4QKE9"/>
<dbReference type="InterPro" id="IPR001254">
    <property type="entry name" value="Trypsin_dom"/>
</dbReference>
<feature type="region of interest" description="Disordered" evidence="1">
    <location>
        <begin position="154"/>
        <end position="203"/>
    </location>
</feature>
<feature type="compositionally biased region" description="Basic residues" evidence="1">
    <location>
        <begin position="163"/>
        <end position="181"/>
    </location>
</feature>
<evidence type="ECO:0000256" key="1">
    <source>
        <dbReference type="SAM" id="MobiDB-lite"/>
    </source>
</evidence>
<evidence type="ECO:0000313" key="4">
    <source>
        <dbReference type="Proteomes" id="UP000000304"/>
    </source>
</evidence>
<dbReference type="Bgee" id="FBgn0184777">
    <property type="expression patterns" value="Expressed in male reproductive system and 2 other cell types or tissues"/>
</dbReference>
<feature type="domain" description="Peptidase S1" evidence="2">
    <location>
        <begin position="1"/>
        <end position="58"/>
    </location>
</feature>
<dbReference type="EMBL" id="CM000363">
    <property type="protein sequence ID" value="EDX09572.1"/>
    <property type="molecule type" value="Genomic_DNA"/>
</dbReference>
<dbReference type="GO" id="GO:0006508">
    <property type="term" value="P:proteolysis"/>
    <property type="evidence" value="ECO:0007669"/>
    <property type="project" value="InterPro"/>
</dbReference>
<dbReference type="InterPro" id="IPR043504">
    <property type="entry name" value="Peptidase_S1_PA_chymotrypsin"/>
</dbReference>
<accession>B4QKE9</accession>
<evidence type="ECO:0000259" key="2">
    <source>
        <dbReference type="Pfam" id="PF00089"/>
    </source>
</evidence>
<proteinExistence type="predicted"/>
<sequence length="203" mass="22918">MCTSGEGFKGVCEGDIGGAVVTMGPSPTFIGIIWLMPENCSSGYPSVHIRVSDHIKWINIPMEYSYSIGSTSPVFISQCAPYNFLREYRLACDCWNIPAVTLVREARNAWHALSDQEQYLFEEVPYLMAQFGQSIESAMRLNVNILSTQQVTVQRTRSDDRTSKRRIRRGNAKTHRKKRQQKMGAASRMRSPGIKSTRCRAST</sequence>
<dbReference type="Pfam" id="PF00089">
    <property type="entry name" value="Trypsin"/>
    <property type="match status" value="1"/>
</dbReference>
<dbReference type="HOGENOM" id="CLU_116902_0_0_1"/>
<dbReference type="Proteomes" id="UP000000304">
    <property type="component" value="Chromosome 3L"/>
</dbReference>
<dbReference type="GO" id="GO:0007618">
    <property type="term" value="P:mating"/>
    <property type="evidence" value="ECO:0007669"/>
    <property type="project" value="EnsemblMetazoa"/>
</dbReference>
<dbReference type="GO" id="GO:0050830">
    <property type="term" value="P:defense response to Gram-positive bacterium"/>
    <property type="evidence" value="ECO:0007669"/>
    <property type="project" value="EnsemblMetazoa"/>
</dbReference>
<protein>
    <submittedName>
        <fullName evidence="3">GD13055</fullName>
    </submittedName>
</protein>
<name>B4QKE9_DROSI</name>
<dbReference type="GO" id="GO:0050829">
    <property type="term" value="P:defense response to Gram-negative bacterium"/>
    <property type="evidence" value="ECO:0007669"/>
    <property type="project" value="EnsemblMetazoa"/>
</dbReference>
<evidence type="ECO:0000313" key="3">
    <source>
        <dbReference type="EMBL" id="EDX09572.1"/>
    </source>
</evidence>
<gene>
    <name evidence="3" type="primary">Dsim\GD13055</name>
    <name evidence="3" type="ORF">Dsim_GD13055</name>
</gene>
<dbReference type="SUPFAM" id="SSF50494">
    <property type="entry name" value="Trypsin-like serine proteases"/>
    <property type="match status" value="1"/>
</dbReference>
<dbReference type="OMA" id="RQQKMGA"/>
<reference evidence="3 4" key="1">
    <citation type="journal article" date="2007" name="Nature">
        <title>Evolution of genes and genomes on the Drosophila phylogeny.</title>
        <authorList>
            <consortium name="Drosophila 12 Genomes Consortium"/>
            <person name="Clark A.G."/>
            <person name="Eisen M.B."/>
            <person name="Smith D.R."/>
            <person name="Bergman C.M."/>
            <person name="Oliver B."/>
            <person name="Markow T.A."/>
            <person name="Kaufman T.C."/>
            <person name="Kellis M."/>
            <person name="Gelbart W."/>
            <person name="Iyer V.N."/>
            <person name="Pollard D.A."/>
            <person name="Sackton T.B."/>
            <person name="Larracuente A.M."/>
            <person name="Singh N.D."/>
            <person name="Abad J.P."/>
            <person name="Abt D.N."/>
            <person name="Adryan B."/>
            <person name="Aguade M."/>
            <person name="Akashi H."/>
            <person name="Anderson W.W."/>
            <person name="Aquadro C.F."/>
            <person name="Ardell D.H."/>
            <person name="Arguello R."/>
            <person name="Artieri C.G."/>
            <person name="Barbash D.A."/>
            <person name="Barker D."/>
            <person name="Barsanti P."/>
            <person name="Batterham P."/>
            <person name="Batzoglou S."/>
            <person name="Begun D."/>
            <person name="Bhutkar A."/>
            <person name="Blanco E."/>
            <person name="Bosak S.A."/>
            <person name="Bradley R.K."/>
            <person name="Brand A.D."/>
            <person name="Brent M.R."/>
            <person name="Brooks A.N."/>
            <person name="Brown R.H."/>
            <person name="Butlin R.K."/>
            <person name="Caggese C."/>
            <person name="Calvi B.R."/>
            <person name="Bernardo de Carvalho A."/>
            <person name="Caspi A."/>
            <person name="Castrezana S."/>
            <person name="Celniker S.E."/>
            <person name="Chang J.L."/>
            <person name="Chapple C."/>
            <person name="Chatterji S."/>
            <person name="Chinwalla A."/>
            <person name="Civetta A."/>
            <person name="Clifton S.W."/>
            <person name="Comeron J.M."/>
            <person name="Costello J.C."/>
            <person name="Coyne J.A."/>
            <person name="Daub J."/>
            <person name="David R.G."/>
            <person name="Delcher A.L."/>
            <person name="Delehaunty K."/>
            <person name="Do C.B."/>
            <person name="Ebling H."/>
            <person name="Edwards K."/>
            <person name="Eickbush T."/>
            <person name="Evans J.D."/>
            <person name="Filipski A."/>
            <person name="Findeiss S."/>
            <person name="Freyhult E."/>
            <person name="Fulton L."/>
            <person name="Fulton R."/>
            <person name="Garcia A.C."/>
            <person name="Gardiner A."/>
            <person name="Garfield D.A."/>
            <person name="Garvin B.E."/>
            <person name="Gibson G."/>
            <person name="Gilbert D."/>
            <person name="Gnerre S."/>
            <person name="Godfrey J."/>
            <person name="Good R."/>
            <person name="Gotea V."/>
            <person name="Gravely B."/>
            <person name="Greenberg A.J."/>
            <person name="Griffiths-Jones S."/>
            <person name="Gross S."/>
            <person name="Guigo R."/>
            <person name="Gustafson E.A."/>
            <person name="Haerty W."/>
            <person name="Hahn M.W."/>
            <person name="Halligan D.L."/>
            <person name="Halpern A.L."/>
            <person name="Halter G.M."/>
            <person name="Han M.V."/>
            <person name="Heger A."/>
            <person name="Hillier L."/>
            <person name="Hinrichs A.S."/>
            <person name="Holmes I."/>
            <person name="Hoskins R.A."/>
            <person name="Hubisz M.J."/>
            <person name="Hultmark D."/>
            <person name="Huntley M.A."/>
            <person name="Jaffe D.B."/>
            <person name="Jagadeeshan S."/>
            <person name="Jeck W.R."/>
            <person name="Johnson J."/>
            <person name="Jones C.D."/>
            <person name="Jordan W.C."/>
            <person name="Karpen G.H."/>
            <person name="Kataoka E."/>
            <person name="Keightley P.D."/>
            <person name="Kheradpour P."/>
            <person name="Kirkness E.F."/>
            <person name="Koerich L.B."/>
            <person name="Kristiansen K."/>
            <person name="Kudrna D."/>
            <person name="Kulathinal R.J."/>
            <person name="Kumar S."/>
            <person name="Kwok R."/>
            <person name="Lander E."/>
            <person name="Langley C.H."/>
            <person name="Lapoint R."/>
            <person name="Lazzaro B.P."/>
            <person name="Lee S.J."/>
            <person name="Levesque L."/>
            <person name="Li R."/>
            <person name="Lin C.F."/>
            <person name="Lin M.F."/>
            <person name="Lindblad-Toh K."/>
            <person name="Llopart A."/>
            <person name="Long M."/>
            <person name="Low L."/>
            <person name="Lozovsky E."/>
            <person name="Lu J."/>
            <person name="Luo M."/>
            <person name="Machado C.A."/>
            <person name="Makalowski W."/>
            <person name="Marzo M."/>
            <person name="Matsuda M."/>
            <person name="Matzkin L."/>
            <person name="McAllister B."/>
            <person name="McBride C.S."/>
            <person name="McKernan B."/>
            <person name="McKernan K."/>
            <person name="Mendez-Lago M."/>
            <person name="Minx P."/>
            <person name="Mollenhauer M.U."/>
            <person name="Montooth K."/>
            <person name="Mount S.M."/>
            <person name="Mu X."/>
            <person name="Myers E."/>
            <person name="Negre B."/>
            <person name="Newfeld S."/>
            <person name="Nielsen R."/>
            <person name="Noor M.A."/>
            <person name="O'Grady P."/>
            <person name="Pachter L."/>
            <person name="Papaceit M."/>
            <person name="Parisi M.J."/>
            <person name="Parisi M."/>
            <person name="Parts L."/>
            <person name="Pedersen J.S."/>
            <person name="Pesole G."/>
            <person name="Phillippy A.M."/>
            <person name="Ponting C.P."/>
            <person name="Pop M."/>
            <person name="Porcelli D."/>
            <person name="Powell J.R."/>
            <person name="Prohaska S."/>
            <person name="Pruitt K."/>
            <person name="Puig M."/>
            <person name="Quesneville H."/>
            <person name="Ram K.R."/>
            <person name="Rand D."/>
            <person name="Rasmussen M.D."/>
            <person name="Reed L.K."/>
            <person name="Reenan R."/>
            <person name="Reily A."/>
            <person name="Remington K.A."/>
            <person name="Rieger T.T."/>
            <person name="Ritchie M.G."/>
            <person name="Robin C."/>
            <person name="Rogers Y.H."/>
            <person name="Rohde C."/>
            <person name="Rozas J."/>
            <person name="Rubenfield M.J."/>
            <person name="Ruiz A."/>
            <person name="Russo S."/>
            <person name="Salzberg S.L."/>
            <person name="Sanchez-Gracia A."/>
            <person name="Saranga D.J."/>
            <person name="Sato H."/>
            <person name="Schaeffer S.W."/>
            <person name="Schatz M.C."/>
            <person name="Schlenke T."/>
            <person name="Schwartz R."/>
            <person name="Segarra C."/>
            <person name="Singh R.S."/>
            <person name="Sirot L."/>
            <person name="Sirota M."/>
            <person name="Sisneros N.B."/>
            <person name="Smith C.D."/>
            <person name="Smith T.F."/>
            <person name="Spieth J."/>
            <person name="Stage D.E."/>
            <person name="Stark A."/>
            <person name="Stephan W."/>
            <person name="Strausberg R.L."/>
            <person name="Strempel S."/>
            <person name="Sturgill D."/>
            <person name="Sutton G."/>
            <person name="Sutton G.G."/>
            <person name="Tao W."/>
            <person name="Teichmann S."/>
            <person name="Tobari Y.N."/>
            <person name="Tomimura Y."/>
            <person name="Tsolas J.M."/>
            <person name="Valente V.L."/>
            <person name="Venter E."/>
            <person name="Venter J.C."/>
            <person name="Vicario S."/>
            <person name="Vieira F.G."/>
            <person name="Vilella A.J."/>
            <person name="Villasante A."/>
            <person name="Walenz B."/>
            <person name="Wang J."/>
            <person name="Wasserman M."/>
            <person name="Watts T."/>
            <person name="Wilson D."/>
            <person name="Wilson R.K."/>
            <person name="Wing R.A."/>
            <person name="Wolfner M.F."/>
            <person name="Wong A."/>
            <person name="Wong G.K."/>
            <person name="Wu C.I."/>
            <person name="Wu G."/>
            <person name="Yamamoto D."/>
            <person name="Yang H.P."/>
            <person name="Yang S.P."/>
            <person name="Yorke J.A."/>
            <person name="Yoshida K."/>
            <person name="Zdobnov E."/>
            <person name="Zhang P."/>
            <person name="Zhang Y."/>
            <person name="Zimin A.V."/>
            <person name="Baldwin J."/>
            <person name="Abdouelleil A."/>
            <person name="Abdulkadir J."/>
            <person name="Abebe A."/>
            <person name="Abera B."/>
            <person name="Abreu J."/>
            <person name="Acer S.C."/>
            <person name="Aftuck L."/>
            <person name="Alexander A."/>
            <person name="An P."/>
            <person name="Anderson E."/>
            <person name="Anderson S."/>
            <person name="Arachi H."/>
            <person name="Azer M."/>
            <person name="Bachantsang P."/>
            <person name="Barry A."/>
            <person name="Bayul T."/>
            <person name="Berlin A."/>
            <person name="Bessette D."/>
            <person name="Bloom T."/>
            <person name="Blye J."/>
            <person name="Boguslavskiy L."/>
            <person name="Bonnet C."/>
            <person name="Boukhgalter B."/>
            <person name="Bourzgui I."/>
            <person name="Brown A."/>
            <person name="Cahill P."/>
            <person name="Channer S."/>
            <person name="Cheshatsang Y."/>
            <person name="Chuda L."/>
            <person name="Citroen M."/>
            <person name="Collymore A."/>
            <person name="Cooke P."/>
            <person name="Costello M."/>
            <person name="D'Aco K."/>
            <person name="Daza R."/>
            <person name="De Haan G."/>
            <person name="DeGray S."/>
            <person name="DeMaso C."/>
            <person name="Dhargay N."/>
            <person name="Dooley K."/>
            <person name="Dooley E."/>
            <person name="Doricent M."/>
            <person name="Dorje P."/>
            <person name="Dorjee K."/>
            <person name="Dupes A."/>
            <person name="Elong R."/>
            <person name="Falk J."/>
            <person name="Farina A."/>
            <person name="Faro S."/>
            <person name="Ferguson D."/>
            <person name="Fisher S."/>
            <person name="Foley C.D."/>
            <person name="Franke A."/>
            <person name="Friedrich D."/>
            <person name="Gadbois L."/>
            <person name="Gearin G."/>
            <person name="Gearin C.R."/>
            <person name="Giannoukos G."/>
            <person name="Goode T."/>
            <person name="Graham J."/>
            <person name="Grandbois E."/>
            <person name="Grewal S."/>
            <person name="Gyaltsen K."/>
            <person name="Hafez N."/>
            <person name="Hagos B."/>
            <person name="Hall J."/>
            <person name="Henson C."/>
            <person name="Hollinger A."/>
            <person name="Honan T."/>
            <person name="Huard M.D."/>
            <person name="Hughes L."/>
            <person name="Hurhula B."/>
            <person name="Husby M.E."/>
            <person name="Kamat A."/>
            <person name="Kanga B."/>
            <person name="Kashin S."/>
            <person name="Khazanovich D."/>
            <person name="Kisner P."/>
            <person name="Lance K."/>
            <person name="Lara M."/>
            <person name="Lee W."/>
            <person name="Lennon N."/>
            <person name="Letendre F."/>
            <person name="LeVine R."/>
            <person name="Lipovsky A."/>
            <person name="Liu X."/>
            <person name="Liu J."/>
            <person name="Liu S."/>
            <person name="Lokyitsang T."/>
            <person name="Lokyitsang Y."/>
            <person name="Lubonja R."/>
            <person name="Lui A."/>
            <person name="MacDonald P."/>
            <person name="Magnisalis V."/>
            <person name="Maru K."/>
            <person name="Matthews C."/>
            <person name="McCusker W."/>
            <person name="McDonough S."/>
            <person name="Mehta T."/>
            <person name="Meldrim J."/>
            <person name="Meneus L."/>
            <person name="Mihai O."/>
            <person name="Mihalev A."/>
            <person name="Mihova T."/>
            <person name="Mittelman R."/>
            <person name="Mlenga V."/>
            <person name="Montmayeur A."/>
            <person name="Mulrain L."/>
            <person name="Navidi A."/>
            <person name="Naylor J."/>
            <person name="Negash T."/>
            <person name="Nguyen T."/>
            <person name="Nguyen N."/>
            <person name="Nicol R."/>
            <person name="Norbu C."/>
            <person name="Norbu N."/>
            <person name="Novod N."/>
            <person name="O'Neill B."/>
            <person name="Osman S."/>
            <person name="Markiewicz E."/>
            <person name="Oyono O.L."/>
            <person name="Patti C."/>
            <person name="Phunkhang P."/>
            <person name="Pierre F."/>
            <person name="Priest M."/>
            <person name="Raghuraman S."/>
            <person name="Rege F."/>
            <person name="Reyes R."/>
            <person name="Rise C."/>
            <person name="Rogov P."/>
            <person name="Ross K."/>
            <person name="Ryan E."/>
            <person name="Settipalli S."/>
            <person name="Shea T."/>
            <person name="Sherpa N."/>
            <person name="Shi L."/>
            <person name="Shih D."/>
            <person name="Sparrow T."/>
            <person name="Spaulding J."/>
            <person name="Stalker J."/>
            <person name="Stange-Thomann N."/>
            <person name="Stavropoulos S."/>
            <person name="Stone C."/>
            <person name="Strader C."/>
            <person name="Tesfaye S."/>
            <person name="Thomson T."/>
            <person name="Thoulutsang Y."/>
            <person name="Thoulutsang D."/>
            <person name="Topham K."/>
            <person name="Topping I."/>
            <person name="Tsamla T."/>
            <person name="Vassiliev H."/>
            <person name="Vo A."/>
            <person name="Wangchuk T."/>
            <person name="Wangdi T."/>
            <person name="Weiand M."/>
            <person name="Wilkinson J."/>
            <person name="Wilson A."/>
            <person name="Yadav S."/>
            <person name="Young G."/>
            <person name="Yu Q."/>
            <person name="Zembek L."/>
            <person name="Zhong D."/>
            <person name="Zimmer A."/>
            <person name="Zwirko Z."/>
            <person name="Jaffe D.B."/>
            <person name="Alvarez P."/>
            <person name="Brockman W."/>
            <person name="Butler J."/>
            <person name="Chin C."/>
            <person name="Gnerre S."/>
            <person name="Grabherr M."/>
            <person name="Kleber M."/>
            <person name="Mauceli E."/>
            <person name="MacCallum I."/>
        </authorList>
    </citation>
    <scope>NUCLEOTIDE SEQUENCE [LARGE SCALE GENOMIC DNA]</scope>
    <source>
        <strain evidence="4">white501</strain>
    </source>
</reference>
<dbReference type="GO" id="GO:0004252">
    <property type="term" value="F:serine-type endopeptidase activity"/>
    <property type="evidence" value="ECO:0007669"/>
    <property type="project" value="InterPro"/>
</dbReference>
<organism evidence="3 4">
    <name type="scientific">Drosophila simulans</name>
    <name type="common">Fruit fly</name>
    <dbReference type="NCBI Taxonomy" id="7240"/>
    <lineage>
        <taxon>Eukaryota</taxon>
        <taxon>Metazoa</taxon>
        <taxon>Ecdysozoa</taxon>
        <taxon>Arthropoda</taxon>
        <taxon>Hexapoda</taxon>
        <taxon>Insecta</taxon>
        <taxon>Pterygota</taxon>
        <taxon>Neoptera</taxon>
        <taxon>Endopterygota</taxon>
        <taxon>Diptera</taxon>
        <taxon>Brachycera</taxon>
        <taxon>Muscomorpha</taxon>
        <taxon>Ephydroidea</taxon>
        <taxon>Drosophilidae</taxon>
        <taxon>Drosophila</taxon>
        <taxon>Sophophora</taxon>
    </lineage>
</organism>
<dbReference type="GO" id="GO:0050832">
    <property type="term" value="P:defense response to fungus"/>
    <property type="evidence" value="ECO:0007669"/>
    <property type="project" value="EnsemblMetazoa"/>
</dbReference>